<reference evidence="2 3" key="1">
    <citation type="submission" date="2016-10" db="EMBL/GenBank/DDBJ databases">
        <authorList>
            <person name="de Groot N.N."/>
        </authorList>
    </citation>
    <scope>NUCLEOTIDE SEQUENCE [LARGE SCALE GENOMIC DNA]</scope>
    <source>
        <strain evidence="2 3">DSM 43941</strain>
    </source>
</reference>
<dbReference type="STRING" id="113562.SAMN04489716_1304"/>
<organism evidence="2 3">
    <name type="scientific">Actinoplanes derwentensis</name>
    <dbReference type="NCBI Taxonomy" id="113562"/>
    <lineage>
        <taxon>Bacteria</taxon>
        <taxon>Bacillati</taxon>
        <taxon>Actinomycetota</taxon>
        <taxon>Actinomycetes</taxon>
        <taxon>Micromonosporales</taxon>
        <taxon>Micromonosporaceae</taxon>
        <taxon>Actinoplanes</taxon>
    </lineage>
</organism>
<dbReference type="PROSITE" id="PS50088">
    <property type="entry name" value="ANK_REPEAT"/>
    <property type="match status" value="1"/>
</dbReference>
<gene>
    <name evidence="2" type="ORF">SAMN04489716_1304</name>
</gene>
<sequence>MWFEPSNGGAPMISNGPMSLNEWRRIRRYAVPGWMIAACTAARERGDWRAACDAAGVEVLFDDAGLVADLLAGFAPDLLRWHLPRHLRGFTELAPGKQFVLAPGAVVTSSTPVLLVRTLPDDGLTLDRMVLRDLPAGPVFPVPVHLWDAREAHGLPVPVVVPPADGPVPVNEVDLWTRAGWVLTGERPRHGVYLDRHTSGLDPLLVAAELRRVSAQFGVAGWPLYSEWHQTQMLLTATRDQLQLSGYSVGGEAGRAVLMLHPDLQRPPIDRELVRVGHLTPADLHPLVRAVLFPSAPGGPTAAEPAGLLADEMLRVRCRGVWHWVGVSAGRVELPEHTAAEQQREHALAAFGGEMGGCFQAEKAWNGGGGRLPKRLREYRRDLILRLEHGGVRVLTEMLDAGLDPFLRDGAGRTLIHMLRTVGDPGVLPRLLAAGLDIEARDRQGFTPLVEAIDRRWPSRLIIALVDAGADLRASMSASAAVSYLGRAERFADDDLKIAIAYLRKKNR</sequence>
<dbReference type="Gene3D" id="1.25.40.20">
    <property type="entry name" value="Ankyrin repeat-containing domain"/>
    <property type="match status" value="1"/>
</dbReference>
<dbReference type="AlphaFoldDB" id="A0A1H1U1D2"/>
<evidence type="ECO:0000256" key="1">
    <source>
        <dbReference type="PROSITE-ProRule" id="PRU00023"/>
    </source>
</evidence>
<dbReference type="SUPFAM" id="SSF48403">
    <property type="entry name" value="Ankyrin repeat"/>
    <property type="match status" value="1"/>
</dbReference>
<evidence type="ECO:0000313" key="2">
    <source>
        <dbReference type="EMBL" id="SDS66268.1"/>
    </source>
</evidence>
<evidence type="ECO:0000313" key="3">
    <source>
        <dbReference type="Proteomes" id="UP000198688"/>
    </source>
</evidence>
<dbReference type="InterPro" id="IPR002110">
    <property type="entry name" value="Ankyrin_rpt"/>
</dbReference>
<feature type="repeat" description="ANK" evidence="1">
    <location>
        <begin position="411"/>
        <end position="443"/>
    </location>
</feature>
<keyword evidence="1" id="KW-0040">ANK repeat</keyword>
<dbReference type="EMBL" id="LT629758">
    <property type="protein sequence ID" value="SDS66268.1"/>
    <property type="molecule type" value="Genomic_DNA"/>
</dbReference>
<name>A0A1H1U1D2_9ACTN</name>
<protein>
    <submittedName>
        <fullName evidence="2">Uncharacterized protein</fullName>
    </submittedName>
</protein>
<keyword evidence="3" id="KW-1185">Reference proteome</keyword>
<proteinExistence type="predicted"/>
<dbReference type="InterPro" id="IPR036770">
    <property type="entry name" value="Ankyrin_rpt-contain_sf"/>
</dbReference>
<dbReference type="Proteomes" id="UP000198688">
    <property type="component" value="Chromosome I"/>
</dbReference>
<accession>A0A1H1U1D2</accession>